<feature type="repeat" description="ANK" evidence="3">
    <location>
        <begin position="451"/>
        <end position="484"/>
    </location>
</feature>
<evidence type="ECO:0000256" key="1">
    <source>
        <dbReference type="ARBA" id="ARBA00022737"/>
    </source>
</evidence>
<evidence type="ECO:0000256" key="4">
    <source>
        <dbReference type="SAM" id="MobiDB-lite"/>
    </source>
</evidence>
<feature type="repeat" description="ANK" evidence="3">
    <location>
        <begin position="868"/>
        <end position="901"/>
    </location>
</feature>
<dbReference type="InterPro" id="IPR036770">
    <property type="entry name" value="Ankyrin_rpt-contain_sf"/>
</dbReference>
<organism evidence="5">
    <name type="scientific">Amphimedon queenslandica</name>
    <name type="common">Sponge</name>
    <dbReference type="NCBI Taxonomy" id="400682"/>
    <lineage>
        <taxon>Eukaryota</taxon>
        <taxon>Metazoa</taxon>
        <taxon>Porifera</taxon>
        <taxon>Demospongiae</taxon>
        <taxon>Heteroscleromorpha</taxon>
        <taxon>Haplosclerida</taxon>
        <taxon>Niphatidae</taxon>
        <taxon>Amphimedon</taxon>
    </lineage>
</organism>
<name>A0A1X7TUX9_AMPQE</name>
<protein>
    <submittedName>
        <fullName evidence="5">Uncharacterized protein</fullName>
    </submittedName>
</protein>
<dbReference type="InParanoid" id="A0A1X7TUX9"/>
<dbReference type="OrthoDB" id="6147539at2759"/>
<feature type="compositionally biased region" description="Basic and acidic residues" evidence="4">
    <location>
        <begin position="125"/>
        <end position="135"/>
    </location>
</feature>
<keyword evidence="1" id="KW-0677">Repeat</keyword>
<evidence type="ECO:0000256" key="3">
    <source>
        <dbReference type="PROSITE-ProRule" id="PRU00023"/>
    </source>
</evidence>
<dbReference type="PROSITE" id="PS50297">
    <property type="entry name" value="ANK_REP_REGION"/>
    <property type="match status" value="4"/>
</dbReference>
<dbReference type="PROSITE" id="PS50088">
    <property type="entry name" value="ANK_REPEAT"/>
    <property type="match status" value="4"/>
</dbReference>
<dbReference type="EnsemblMetazoa" id="Aqu2.1.18700_001">
    <property type="protein sequence ID" value="Aqu2.1.18700_001"/>
    <property type="gene ID" value="Aqu2.1.18700"/>
</dbReference>
<dbReference type="Gene3D" id="1.25.40.20">
    <property type="entry name" value="Ankyrin repeat-containing domain"/>
    <property type="match status" value="6"/>
</dbReference>
<dbReference type="PANTHER" id="PTHR24198">
    <property type="entry name" value="ANKYRIN REPEAT AND PROTEIN KINASE DOMAIN-CONTAINING PROTEIN"/>
    <property type="match status" value="1"/>
</dbReference>
<reference evidence="5" key="1">
    <citation type="submission" date="2017-05" db="UniProtKB">
        <authorList>
            <consortium name="EnsemblMetazoa"/>
        </authorList>
    </citation>
    <scope>IDENTIFICATION</scope>
</reference>
<dbReference type="SMART" id="SM00248">
    <property type="entry name" value="ANK"/>
    <property type="match status" value="23"/>
</dbReference>
<dbReference type="CDD" id="cd01670">
    <property type="entry name" value="Death"/>
    <property type="match status" value="1"/>
</dbReference>
<dbReference type="SUPFAM" id="SSF48403">
    <property type="entry name" value="Ankyrin repeat"/>
    <property type="match status" value="3"/>
</dbReference>
<dbReference type="InterPro" id="IPR002110">
    <property type="entry name" value="Ankyrin_rpt"/>
</dbReference>
<sequence length="1341" mass="151056">MASSSSSAPFINVCDKELSIDEYHSVYDKVKPISASWKSFAISLRLRITDINIIEASSHGNPISCLQKVLEHWLMKDYDYERYGWPCWRMVCVAVKEGGGNSALADEIAREHPLPAMPPAGSTSSKEKSATHETDELAMSPTKSTSTDKEKGTGGLSGENFLSANKLYDLQEEFDEAIRLTQKSFKSTDLPEITEYLNRHAMSLLGPNKKQQTTPQEIAQAVKEEFEHIKTISDLFTILQHKYMSWFNYKLMIKLVTIILPKNRSLKRVWSSYEEKLKDYFINSGGLLKDADAVQFGVKGVPPGTRVMIAKVDRDDYTLDDIFFFRRAIPKGLDIPEYDLHFRSVHLSSLCLGYLIPEYLYSLLFPLTTKLQQQLASIGITELTCGEDKYDLREFSIEEVKHSSTDIDICDPLWYENTSTPLHEAAWRGLKDEVPLLLDKFGDNTYHRGLHGWTPLHSTSYGGHIEILQLLIHQYGIDPNEGDDNSVASIHMASYKGHLSIVQYLVDTCDVPPDQPDNSNNTALLYSAMGGHSDLVEFFIERNCNTSQINCMSASLSLLACQSGELALVHKLESLNLFLPDSSDFLGLSILHYSSMSNNVELLKYLLNRYQLSINVKDQYASRTPLHIASWFASSSVVEYIVSIQGNEALLVNDNDGRSCLHYSCDAGIHIPAGIVYSKLFAQSDASVIEIINRTRIKTNNDFIKRNERVKMFSSLLKKASTCPNFDINATTNDGWSLLHLASWSGSTLLVKALEEYNINCTLDNDGLSPVHNAARSGSTSVLSYIISQYNINANDTDTYGRTPLVYSCWSGSINSVKYLINNHNSDPNITDNDGMTCLHHSCCNGHIDITQYLIEVQHCNINKKDNEGRTLVHHAAWSGNFDLVQYLITEQGLSPTAVNNKNGLTALHYASMSLNLSLVKELITTYQLDPHQADSNGKLPIHYAAQSGDILLLELYMKDYKCSLSLTDKDGNNVSHFSSMLGHIRFIKHLVENHQLDLCAVNDEGMAPIHLACSNGRLNLIQYIIEHKPSSLELPHSKYGHTPFLIAVYFNKLEVIKYLISKKCNLSATDDEGSGAVHISVERGHLNVLKYLIDNNYCNPNATNHQDRTPLHLAVLADQFETIKYLMCESISSISMVWLREIKYSLDGPHNINIPDGLPVDVNTKDKDGITCLHLIAEKGNIKMYEYLKYHYKSIPRDNFGRSPLHYSCLSNKYDMAMYLVKSCHYDPDDTDNNGYNSVHAACQVGNFELALYFLTEHGCNPWAETNDEQTLLYFAIKSSNSELIQLLKQAIGLRPRWHETEADEPISSEFRSNPENIYQNITSDNRKRKAKNRNKCLLS</sequence>
<feature type="region of interest" description="Disordered" evidence="4">
    <location>
        <begin position="113"/>
        <end position="157"/>
    </location>
</feature>
<dbReference type="Pfam" id="PF13637">
    <property type="entry name" value="Ank_4"/>
    <property type="match status" value="1"/>
</dbReference>
<feature type="repeat" description="ANK" evidence="3">
    <location>
        <begin position="1040"/>
        <end position="1072"/>
    </location>
</feature>
<dbReference type="Pfam" id="PF12796">
    <property type="entry name" value="Ank_2"/>
    <property type="match status" value="6"/>
</dbReference>
<proteinExistence type="predicted"/>
<feature type="repeat" description="ANK" evidence="3">
    <location>
        <begin position="1005"/>
        <end position="1028"/>
    </location>
</feature>
<keyword evidence="2 3" id="KW-0040">ANK repeat</keyword>
<dbReference type="PANTHER" id="PTHR24198:SF165">
    <property type="entry name" value="ANKYRIN REPEAT-CONTAINING PROTEIN-RELATED"/>
    <property type="match status" value="1"/>
</dbReference>
<accession>A0A1X7TUX9</accession>
<evidence type="ECO:0000313" key="5">
    <source>
        <dbReference type="EnsemblMetazoa" id="Aqu2.1.18700_001"/>
    </source>
</evidence>
<evidence type="ECO:0000256" key="2">
    <source>
        <dbReference type="ARBA" id="ARBA00023043"/>
    </source>
</evidence>